<dbReference type="InterPro" id="IPR036397">
    <property type="entry name" value="RNaseH_sf"/>
</dbReference>
<evidence type="ECO:0000313" key="2">
    <source>
        <dbReference type="Proteomes" id="UP001139028"/>
    </source>
</evidence>
<dbReference type="Proteomes" id="UP001139028">
    <property type="component" value="Unassembled WGS sequence"/>
</dbReference>
<organism evidence="1 2">
    <name type="scientific">Microbulbifer okhotskensis</name>
    <dbReference type="NCBI Taxonomy" id="2926617"/>
    <lineage>
        <taxon>Bacteria</taxon>
        <taxon>Pseudomonadati</taxon>
        <taxon>Pseudomonadota</taxon>
        <taxon>Gammaproteobacteria</taxon>
        <taxon>Cellvibrionales</taxon>
        <taxon>Microbulbiferaceae</taxon>
        <taxon>Microbulbifer</taxon>
    </lineage>
</organism>
<dbReference type="RefSeq" id="WP_252464279.1">
    <property type="nucleotide sequence ID" value="NZ_JALBWM010000005.1"/>
</dbReference>
<dbReference type="InterPro" id="IPR012337">
    <property type="entry name" value="RNaseH-like_sf"/>
</dbReference>
<keyword evidence="2" id="KW-1185">Reference proteome</keyword>
<dbReference type="AlphaFoldDB" id="A0A9X2EL97"/>
<dbReference type="Gene3D" id="3.30.420.10">
    <property type="entry name" value="Ribonuclease H-like superfamily/Ribonuclease H"/>
    <property type="match status" value="1"/>
</dbReference>
<accession>A0A9X2EL97</accession>
<name>A0A9X2EL97_9GAMM</name>
<reference evidence="1" key="1">
    <citation type="journal article" date="2022" name="Arch. Microbiol.">
        <title>Microbulbifer okhotskensis sp. nov., isolated from a deep bottom sediment of the Okhotsk Sea.</title>
        <authorList>
            <person name="Romanenko L."/>
            <person name="Kurilenko V."/>
            <person name="Otstavnykh N."/>
            <person name="Velansky P."/>
            <person name="Isaeva M."/>
            <person name="Mikhailov V."/>
        </authorList>
    </citation>
    <scope>NUCLEOTIDE SEQUENCE</scope>
    <source>
        <strain evidence="1">OS29</strain>
    </source>
</reference>
<protein>
    <recommendedName>
        <fullName evidence="3">Holliday junction resolvasome RuvABC endonuclease subunit</fullName>
    </recommendedName>
</protein>
<evidence type="ECO:0000313" key="1">
    <source>
        <dbReference type="EMBL" id="MCO1333110.1"/>
    </source>
</evidence>
<evidence type="ECO:0008006" key="3">
    <source>
        <dbReference type="Google" id="ProtNLM"/>
    </source>
</evidence>
<proteinExistence type="predicted"/>
<dbReference type="EMBL" id="JALBWM010000005">
    <property type="protein sequence ID" value="MCO1333110.1"/>
    <property type="molecule type" value="Genomic_DNA"/>
</dbReference>
<sequence length="257" mass="28073">MNHDHNNASDTAVCSLQSESVCCNLQTTRKLKVSNNKASSQIADCGAQIADTPCNLNTNPDNSRGVEINPDCTQTPSLYERGESPKGEALHLGEKEIINRTLPVVLCLDLGTTTGWAIHSKQGVITSGTISFKNDRWQGGGMRFLKFNRFLDELNVNAGPIGMVFFEEVRRHMGVDAAHAYGGFMAHLTAWCEQQDIAYEGVPVGTIKRHATGKGNANKTMMIDAARNRGHLPSDDNEADALALVYWAIEQRLGEQS</sequence>
<comment type="caution">
    <text evidence="1">The sequence shown here is derived from an EMBL/GenBank/DDBJ whole genome shotgun (WGS) entry which is preliminary data.</text>
</comment>
<dbReference type="GO" id="GO:0003676">
    <property type="term" value="F:nucleic acid binding"/>
    <property type="evidence" value="ECO:0007669"/>
    <property type="project" value="InterPro"/>
</dbReference>
<gene>
    <name evidence="1" type="ORF">MO867_02035</name>
</gene>
<dbReference type="SUPFAM" id="SSF53098">
    <property type="entry name" value="Ribonuclease H-like"/>
    <property type="match status" value="1"/>
</dbReference>